<reference evidence="1" key="2">
    <citation type="journal article" date="2022" name="Microb. Genom.">
        <title>A chromosome-scale genome assembly of the tomato pathogen Cladosporium fulvum reveals a compartmentalized genome architecture and the presence of a dispensable chromosome.</title>
        <authorList>
            <person name="Zaccaron A.Z."/>
            <person name="Chen L.H."/>
            <person name="Samaras A."/>
            <person name="Stergiopoulos I."/>
        </authorList>
    </citation>
    <scope>NUCLEOTIDE SEQUENCE</scope>
    <source>
        <strain evidence="1">Race5_Kim</strain>
    </source>
</reference>
<evidence type="ECO:0000313" key="2">
    <source>
        <dbReference type="Proteomes" id="UP000756132"/>
    </source>
</evidence>
<accession>A0A9Q8LAU8</accession>
<proteinExistence type="predicted"/>
<dbReference type="KEGG" id="ffu:CLAFUR5_03382"/>
<reference evidence="1" key="1">
    <citation type="submission" date="2021-12" db="EMBL/GenBank/DDBJ databases">
        <authorList>
            <person name="Zaccaron A."/>
            <person name="Stergiopoulos I."/>
        </authorList>
    </citation>
    <scope>NUCLEOTIDE SEQUENCE</scope>
    <source>
        <strain evidence="1">Race5_Kim</strain>
    </source>
</reference>
<keyword evidence="2" id="KW-1185">Reference proteome</keyword>
<sequence length="260" mass="29970">MEKSPLSRLSGELRNMIYKYVLYEPKGIPVFVGPQQVKYTPYGKRELASSKLEFGVRKPAFLGLSWTCRALRKETRGIYRSVNDTIEFYRAVDDTIGYHSGRTGFQLAPARPMGRLADIFGVKSAWEIRRLRLHIAQIDLEIKSAVGFLNVLDIVRFLRCFKANFHPEASMSLVLDTAFYSGRPGGNRRKISIEVDLRNLEEARTEVRKLGHQVYRGHFRLFPEHCIEDRAWGLDCGCIDRAYDELNRFLTRLEGYMPGL</sequence>
<dbReference type="GeneID" id="71983260"/>
<name>A0A9Q8LAU8_PASFU</name>
<organism evidence="1 2">
    <name type="scientific">Passalora fulva</name>
    <name type="common">Tomato leaf mold</name>
    <name type="synonym">Cladosporium fulvum</name>
    <dbReference type="NCBI Taxonomy" id="5499"/>
    <lineage>
        <taxon>Eukaryota</taxon>
        <taxon>Fungi</taxon>
        <taxon>Dikarya</taxon>
        <taxon>Ascomycota</taxon>
        <taxon>Pezizomycotina</taxon>
        <taxon>Dothideomycetes</taxon>
        <taxon>Dothideomycetidae</taxon>
        <taxon>Mycosphaerellales</taxon>
        <taxon>Mycosphaerellaceae</taxon>
        <taxon>Fulvia</taxon>
    </lineage>
</organism>
<protein>
    <submittedName>
        <fullName evidence="1">Uncharacterized protein</fullName>
    </submittedName>
</protein>
<dbReference type="RefSeq" id="XP_047758341.1">
    <property type="nucleotide sequence ID" value="XM_047902530.1"/>
</dbReference>
<dbReference type="AlphaFoldDB" id="A0A9Q8LAU8"/>
<gene>
    <name evidence="1" type="ORF">CLAFUR5_03382</name>
</gene>
<dbReference type="Proteomes" id="UP000756132">
    <property type="component" value="Chromosome 2"/>
</dbReference>
<dbReference type="EMBL" id="CP090164">
    <property type="protein sequence ID" value="UJO13975.1"/>
    <property type="molecule type" value="Genomic_DNA"/>
</dbReference>
<evidence type="ECO:0000313" key="1">
    <source>
        <dbReference type="EMBL" id="UJO13975.1"/>
    </source>
</evidence>
<dbReference type="OrthoDB" id="4790878at2759"/>